<dbReference type="EMBL" id="ABJB011054381">
    <property type="status" value="NOT_ANNOTATED_CDS"/>
    <property type="molecule type" value="Genomic_DNA"/>
</dbReference>
<dbReference type="InterPro" id="IPR040032">
    <property type="entry name" value="DENND1A/B/C"/>
</dbReference>
<sequence>MITIFASMLHERRILITSKRLSRLSACVQAANALIYPMEWQHIFIPVLPNHLLDYLSAPMPFLIGVPTTTLARVSGSELGEVVVLDADNNKIDSPFRDLESIPSEIVTPLKRSLRNPSLMLGDGVSQAFLRALVRLIGGYREALCLQLGERITFDPERFLQSRPPNLRACLEKMLQLQIFHQFIEGRLQILNAGKVNNDIFELEVNMFDDSSNKQFKQHYKYWLANMKVKDKGKKAYSNIQGKFAGMQKGTQDDMALSKRDMSQPRSAPASPTMDRKRPVTFQPLPRAQPPNRLPLAPNPFVQTYCTPPYSGLQQRFQAVPYMGNPHPGLSTNPFVRQPWTSPMAPPPRPHAPPPAVPRQQDPFADLIDL</sequence>
<dbReference type="PaxDb" id="6945-B7PZ29"/>
<dbReference type="GO" id="GO:0032456">
    <property type="term" value="P:endocytic recycling"/>
    <property type="evidence" value="ECO:0000318"/>
    <property type="project" value="GO_Central"/>
</dbReference>
<evidence type="ECO:0000259" key="4">
    <source>
        <dbReference type="PROSITE" id="PS50211"/>
    </source>
</evidence>
<reference evidence="5 7" key="1">
    <citation type="submission" date="2008-03" db="EMBL/GenBank/DDBJ databases">
        <title>Annotation of Ixodes scapularis.</title>
        <authorList>
            <consortium name="Ixodes scapularis Genome Project Consortium"/>
            <person name="Caler E."/>
            <person name="Hannick L.I."/>
            <person name="Bidwell S."/>
            <person name="Joardar V."/>
            <person name="Thiagarajan M."/>
            <person name="Amedeo P."/>
            <person name="Galinsky K.J."/>
            <person name="Schobel S."/>
            <person name="Inman J."/>
            <person name="Hostetler J."/>
            <person name="Miller J."/>
            <person name="Hammond M."/>
            <person name="Megy K."/>
            <person name="Lawson D."/>
            <person name="Kodira C."/>
            <person name="Sutton G."/>
            <person name="Meyer J."/>
            <person name="Hill C.A."/>
            <person name="Birren B."/>
            <person name="Nene V."/>
            <person name="Collins F."/>
            <person name="Alarcon-Chaidez F."/>
            <person name="Wikel S."/>
            <person name="Strausberg R."/>
        </authorList>
    </citation>
    <scope>NUCLEOTIDE SEQUENCE [LARGE SCALE GENOMIC DNA]</scope>
    <source>
        <strain evidence="7">Wikel</strain>
        <strain evidence="5">Wikel colony</strain>
    </source>
</reference>
<dbReference type="Pfam" id="PF03455">
    <property type="entry name" value="dDENN"/>
    <property type="match status" value="1"/>
</dbReference>
<dbReference type="VEuPathDB" id="VectorBase:ISCW009677"/>
<dbReference type="OrthoDB" id="206724at2759"/>
<dbReference type="EMBL" id="ABJB010952312">
    <property type="status" value="NOT_ANNOTATED_CDS"/>
    <property type="molecule type" value="Genomic_DNA"/>
</dbReference>
<evidence type="ECO:0000313" key="5">
    <source>
        <dbReference type="EMBL" id="EEC11851.1"/>
    </source>
</evidence>
<evidence type="ECO:0000313" key="6">
    <source>
        <dbReference type="EnsemblMetazoa" id="ISCW009677-PA"/>
    </source>
</evidence>
<comment type="subcellular location">
    <subcellularLocation>
        <location evidence="1">Cytoplasmic vesicle</location>
        <location evidence="1">Clathrin-coated vesicle</location>
    </subcellularLocation>
</comment>
<proteinExistence type="predicted"/>
<gene>
    <name evidence="5" type="ORF">IscW_ISCW009677</name>
</gene>
<dbReference type="STRING" id="6945.B7PZ29"/>
<dbReference type="EMBL" id="ABJB010438015">
    <property type="status" value="NOT_ANNOTATED_CDS"/>
    <property type="molecule type" value="Genomic_DNA"/>
</dbReference>
<feature type="domain" description="UDENN" evidence="4">
    <location>
        <begin position="1"/>
        <end position="196"/>
    </location>
</feature>
<dbReference type="PROSITE" id="PS50211">
    <property type="entry name" value="DENN"/>
    <property type="match status" value="1"/>
</dbReference>
<name>B7PZ29_IXOSC</name>
<feature type="region of interest" description="Disordered" evidence="3">
    <location>
        <begin position="328"/>
        <end position="370"/>
    </location>
</feature>
<dbReference type="VEuPathDB" id="VectorBase:ISCI009677"/>
<dbReference type="InterPro" id="IPR043153">
    <property type="entry name" value="DENN_C"/>
</dbReference>
<dbReference type="GO" id="GO:0005085">
    <property type="term" value="F:guanyl-nucleotide exchange factor activity"/>
    <property type="evidence" value="ECO:0007669"/>
    <property type="project" value="InterPro"/>
</dbReference>
<organism>
    <name type="scientific">Ixodes scapularis</name>
    <name type="common">Black-legged tick</name>
    <name type="synonym">Deer tick</name>
    <dbReference type="NCBI Taxonomy" id="6945"/>
    <lineage>
        <taxon>Eukaryota</taxon>
        <taxon>Metazoa</taxon>
        <taxon>Ecdysozoa</taxon>
        <taxon>Arthropoda</taxon>
        <taxon>Chelicerata</taxon>
        <taxon>Arachnida</taxon>
        <taxon>Acari</taxon>
        <taxon>Parasitiformes</taxon>
        <taxon>Ixodida</taxon>
        <taxon>Ixodoidea</taxon>
        <taxon>Ixodidae</taxon>
        <taxon>Ixodinae</taxon>
        <taxon>Ixodes</taxon>
    </lineage>
</organism>
<feature type="compositionally biased region" description="Polar residues" evidence="3">
    <location>
        <begin position="330"/>
        <end position="341"/>
    </location>
</feature>
<dbReference type="Gene3D" id="6.10.140.1000">
    <property type="match status" value="1"/>
</dbReference>
<dbReference type="InParanoid" id="B7PZ29"/>
<dbReference type="GO" id="GO:1901981">
    <property type="term" value="F:phosphatidylinositol phosphate binding"/>
    <property type="evidence" value="ECO:0000318"/>
    <property type="project" value="GO_Central"/>
</dbReference>
<dbReference type="GO" id="GO:0005829">
    <property type="term" value="C:cytosol"/>
    <property type="evidence" value="ECO:0000318"/>
    <property type="project" value="GO_Central"/>
</dbReference>
<dbReference type="AlphaFoldDB" id="B7PZ29"/>
<evidence type="ECO:0000256" key="3">
    <source>
        <dbReference type="SAM" id="MobiDB-lite"/>
    </source>
</evidence>
<evidence type="ECO:0000313" key="7">
    <source>
        <dbReference type="Proteomes" id="UP000001555"/>
    </source>
</evidence>
<feature type="compositionally biased region" description="Pro residues" evidence="3">
    <location>
        <begin position="344"/>
        <end position="357"/>
    </location>
</feature>
<dbReference type="EMBL" id="ABJB010343227">
    <property type="status" value="NOT_ANNOTATED_CDS"/>
    <property type="molecule type" value="Genomic_DNA"/>
</dbReference>
<dbReference type="Proteomes" id="UP000001555">
    <property type="component" value="Unassembled WGS sequence"/>
</dbReference>
<evidence type="ECO:0000256" key="2">
    <source>
        <dbReference type="ARBA" id="ARBA00023329"/>
    </source>
</evidence>
<protein>
    <submittedName>
        <fullName evidence="5 6">Denn domain-containing protein, putative</fullName>
    </submittedName>
</protein>
<keyword evidence="2" id="KW-0968">Cytoplasmic vesicle</keyword>
<dbReference type="InterPro" id="IPR005112">
    <property type="entry name" value="dDENN_dom"/>
</dbReference>
<reference evidence="6" key="2">
    <citation type="submission" date="2020-05" db="UniProtKB">
        <authorList>
            <consortium name="EnsemblMetazoa"/>
        </authorList>
    </citation>
    <scope>IDENTIFICATION</scope>
    <source>
        <strain evidence="6">wikel</strain>
    </source>
</reference>
<evidence type="ECO:0000256" key="1">
    <source>
        <dbReference type="ARBA" id="ARBA00004132"/>
    </source>
</evidence>
<keyword evidence="7" id="KW-1185">Reference proteome</keyword>
<dbReference type="EMBL" id="DS823764">
    <property type="protein sequence ID" value="EEC11851.1"/>
    <property type="molecule type" value="Genomic_DNA"/>
</dbReference>
<dbReference type="Gene3D" id="3.40.50.11500">
    <property type="match status" value="1"/>
</dbReference>
<dbReference type="HOGENOM" id="CLU_748598_0_0_1"/>
<accession>B7PZ29</accession>
<dbReference type="PANTHER" id="PTHR13196">
    <property type="entry name" value="DENN DOMAIN-CONTAINING"/>
    <property type="match status" value="1"/>
</dbReference>
<dbReference type="SMART" id="SM00801">
    <property type="entry name" value="dDENN"/>
    <property type="match status" value="1"/>
</dbReference>
<dbReference type="EnsemblMetazoa" id="ISCW009677-RA">
    <property type="protein sequence ID" value="ISCW009677-PA"/>
    <property type="gene ID" value="ISCW009677"/>
</dbReference>
<dbReference type="GO" id="GO:0006897">
    <property type="term" value="P:endocytosis"/>
    <property type="evidence" value="ECO:0000318"/>
    <property type="project" value="GO_Central"/>
</dbReference>
<dbReference type="FunFam" id="3.40.50.11500:FF:000004">
    <property type="entry name" value="DENN domain-containing protein 2C isoform X1"/>
    <property type="match status" value="1"/>
</dbReference>
<feature type="region of interest" description="Disordered" evidence="3">
    <location>
        <begin position="248"/>
        <end position="300"/>
    </location>
</feature>
<dbReference type="InterPro" id="IPR037516">
    <property type="entry name" value="Tripartite_DENN"/>
</dbReference>
<dbReference type="Pfam" id="PF02141">
    <property type="entry name" value="DENN"/>
    <property type="match status" value="1"/>
</dbReference>
<dbReference type="SMART" id="SM00799">
    <property type="entry name" value="DENN"/>
    <property type="match status" value="1"/>
</dbReference>
<dbReference type="VEuPathDB" id="VectorBase:ISCP_020790"/>
<dbReference type="GO" id="GO:0030136">
    <property type="term" value="C:clathrin-coated vesicle"/>
    <property type="evidence" value="ECO:0007669"/>
    <property type="project" value="UniProtKB-SubCell"/>
</dbReference>
<dbReference type="PANTHER" id="PTHR13196:SF14">
    <property type="entry name" value="UDENN DOMAIN-CONTAINING PROTEIN"/>
    <property type="match status" value="1"/>
</dbReference>
<dbReference type="InterPro" id="IPR001194">
    <property type="entry name" value="cDENN_dom"/>
</dbReference>